<dbReference type="InterPro" id="IPR002104">
    <property type="entry name" value="Integrase_catalytic"/>
</dbReference>
<dbReference type="EMBL" id="BAABKO010000001">
    <property type="protein sequence ID" value="GAA4762245.1"/>
    <property type="molecule type" value="Genomic_DNA"/>
</dbReference>
<evidence type="ECO:0000256" key="2">
    <source>
        <dbReference type="ARBA" id="ARBA00023125"/>
    </source>
</evidence>
<comment type="similarity">
    <text evidence="1">Belongs to the 'phage' integrase family.</text>
</comment>
<dbReference type="Pfam" id="PF00589">
    <property type="entry name" value="Phage_integrase"/>
    <property type="match status" value="1"/>
</dbReference>
<evidence type="ECO:0000313" key="6">
    <source>
        <dbReference type="Proteomes" id="UP001501645"/>
    </source>
</evidence>
<dbReference type="SUPFAM" id="SSF56349">
    <property type="entry name" value="DNA breaking-rejoining enzymes"/>
    <property type="match status" value="1"/>
</dbReference>
<proteinExistence type="inferred from homology"/>
<evidence type="ECO:0000256" key="1">
    <source>
        <dbReference type="ARBA" id="ARBA00008857"/>
    </source>
</evidence>
<dbReference type="PROSITE" id="PS51898">
    <property type="entry name" value="TYR_RECOMBINASE"/>
    <property type="match status" value="1"/>
</dbReference>
<dbReference type="Gene3D" id="1.10.443.10">
    <property type="entry name" value="Intergrase catalytic core"/>
    <property type="match status" value="1"/>
</dbReference>
<dbReference type="InterPro" id="IPR011010">
    <property type="entry name" value="DNA_brk_join_enz"/>
</dbReference>
<evidence type="ECO:0000256" key="3">
    <source>
        <dbReference type="ARBA" id="ARBA00023172"/>
    </source>
</evidence>
<sequence length="390" mass="42695">MAGAVKSYETASGRRWEVRYRKPDGAQTRKRGFKTKRDAETYAAGVVVSKATGDYVDPARGRITIGELSTAWLRKKSGLKPSSYHSIEVAWTVHVEPRWGHIAVKDVTASAVETWIQDMVEGVAPVTRKRETKQTTGGRSASVVLRALGVLAGILDDAQRDRRIHRNPARGLENLPRKTAKKDRRYLSDAEAAAFAKAVADPVRGPLVIFLAYTGLRWGEAVGLRVRDLNTVRRRVHVRQNAVEVDGEIEIGEPKTWERRSVPYPAFLATTLRGLAKGKGPDAYLFAGDLGGVIRRPKTDEDSGSWFRAAQTAAGIERLTIHDLRHTAASLAISAGAHVKAVQRMLGHKSAAMTLDTYADLFEDDLDDVAVRMDERGREAAAVALASLAA</sequence>
<name>A0ABP8ZQP0_9MICO</name>
<protein>
    <submittedName>
        <fullName evidence="5">Site-specific integrase</fullName>
    </submittedName>
</protein>
<dbReference type="InterPro" id="IPR013762">
    <property type="entry name" value="Integrase-like_cat_sf"/>
</dbReference>
<keyword evidence="6" id="KW-1185">Reference proteome</keyword>
<dbReference type="PANTHER" id="PTHR30349">
    <property type="entry name" value="PHAGE INTEGRASE-RELATED"/>
    <property type="match status" value="1"/>
</dbReference>
<dbReference type="InterPro" id="IPR010998">
    <property type="entry name" value="Integrase_recombinase_N"/>
</dbReference>
<dbReference type="InterPro" id="IPR050090">
    <property type="entry name" value="Tyrosine_recombinase_XerCD"/>
</dbReference>
<evidence type="ECO:0000313" key="5">
    <source>
        <dbReference type="EMBL" id="GAA4762245.1"/>
    </source>
</evidence>
<organism evidence="5 6">
    <name type="scientific">Microbacterium gilvum</name>
    <dbReference type="NCBI Taxonomy" id="1336204"/>
    <lineage>
        <taxon>Bacteria</taxon>
        <taxon>Bacillati</taxon>
        <taxon>Actinomycetota</taxon>
        <taxon>Actinomycetes</taxon>
        <taxon>Micrococcales</taxon>
        <taxon>Microbacteriaceae</taxon>
        <taxon>Microbacterium</taxon>
    </lineage>
</organism>
<evidence type="ECO:0000259" key="4">
    <source>
        <dbReference type="PROSITE" id="PS51898"/>
    </source>
</evidence>
<reference evidence="6" key="1">
    <citation type="journal article" date="2019" name="Int. J. Syst. Evol. Microbiol.">
        <title>The Global Catalogue of Microorganisms (GCM) 10K type strain sequencing project: providing services to taxonomists for standard genome sequencing and annotation.</title>
        <authorList>
            <consortium name="The Broad Institute Genomics Platform"/>
            <consortium name="The Broad Institute Genome Sequencing Center for Infectious Disease"/>
            <person name="Wu L."/>
            <person name="Ma J."/>
        </authorList>
    </citation>
    <scope>NUCLEOTIDE SEQUENCE [LARGE SCALE GENOMIC DNA]</scope>
    <source>
        <strain evidence="6">JCM 18537</strain>
    </source>
</reference>
<dbReference type="RefSeq" id="WP_345434792.1">
    <property type="nucleotide sequence ID" value="NZ_BAABKO010000001.1"/>
</dbReference>
<keyword evidence="2" id="KW-0238">DNA-binding</keyword>
<comment type="caution">
    <text evidence="5">The sequence shown here is derived from an EMBL/GenBank/DDBJ whole genome shotgun (WGS) entry which is preliminary data.</text>
</comment>
<keyword evidence="3" id="KW-0233">DNA recombination</keyword>
<dbReference type="Proteomes" id="UP001501645">
    <property type="component" value="Unassembled WGS sequence"/>
</dbReference>
<dbReference type="Pfam" id="PF14657">
    <property type="entry name" value="Arm-DNA-bind_4"/>
    <property type="match status" value="1"/>
</dbReference>
<dbReference type="PANTHER" id="PTHR30349:SF64">
    <property type="entry name" value="PROPHAGE INTEGRASE INTD-RELATED"/>
    <property type="match status" value="1"/>
</dbReference>
<dbReference type="CDD" id="cd01189">
    <property type="entry name" value="INT_ICEBs1_C_like"/>
    <property type="match status" value="1"/>
</dbReference>
<dbReference type="InterPro" id="IPR028259">
    <property type="entry name" value="AP2-like_int_N"/>
</dbReference>
<feature type="domain" description="Tyr recombinase" evidence="4">
    <location>
        <begin position="182"/>
        <end position="371"/>
    </location>
</feature>
<dbReference type="Gene3D" id="1.10.150.130">
    <property type="match status" value="1"/>
</dbReference>
<gene>
    <name evidence="5" type="ORF">GCM10023351_00810</name>
</gene>
<accession>A0ABP8ZQP0</accession>